<reference evidence="1" key="1">
    <citation type="submission" date="2018-09" db="EMBL/GenBank/DDBJ databases">
        <authorList>
            <person name="Bryant B."/>
            <person name="Burch A."/>
            <person name="Dorissaint R."/>
            <person name="Douthitt C."/>
            <person name="Garofalo J."/>
            <person name="Kuiack J."/>
            <person name="Marcillon S."/>
            <person name="Moreno J."/>
            <person name="Norus J."/>
            <person name="Parks M."/>
            <person name="Peroza J."/>
            <person name="Wilse K."/>
            <person name="Wiersma-Koch H."/>
            <person name="D'Elia T."/>
            <person name="Garlena R.A."/>
            <person name="Russell D.A."/>
            <person name="Pope W.H."/>
            <person name="Jacobs-Sera D."/>
            <person name="Hatfull G.F."/>
        </authorList>
    </citation>
    <scope>NUCLEOTIDE SEQUENCE [LARGE SCALE GENOMIC DNA]</scope>
</reference>
<sequence>MCDLNHEPKDIPGFPFKVVECQDIPHGVLWPLGSSNEELMTEAVADLEDSGLEERVI</sequence>
<accession>A0A3G2KGH4</accession>
<dbReference type="GeneID" id="55611962"/>
<evidence type="ECO:0000313" key="2">
    <source>
        <dbReference type="Proteomes" id="UP000278789"/>
    </source>
</evidence>
<dbReference type="EMBL" id="MH834613">
    <property type="protein sequence ID" value="AYN58051.1"/>
    <property type="molecule type" value="Genomic_DNA"/>
</dbReference>
<name>A0A3G2KGH4_9CAUD</name>
<organism evidence="1 2">
    <name type="scientific">Mycobacterium phage Fowlmouth</name>
    <dbReference type="NCBI Taxonomy" id="2419978"/>
    <lineage>
        <taxon>Viruses</taxon>
        <taxon>Duplodnaviria</taxon>
        <taxon>Heunggongvirae</taxon>
        <taxon>Uroviricota</taxon>
        <taxon>Caudoviricetes</taxon>
        <taxon>Fowlmouthvirus</taxon>
        <taxon>Fowlmouthvirus fowlmouth</taxon>
    </lineage>
</organism>
<dbReference type="KEGG" id="vg:55611962"/>
<proteinExistence type="predicted"/>
<protein>
    <submittedName>
        <fullName evidence="1">Uncharacterized protein</fullName>
    </submittedName>
</protein>
<keyword evidence="2" id="KW-1185">Reference proteome</keyword>
<gene>
    <name evidence="1" type="primary">102</name>
    <name evidence="1" type="ORF">SEA_FOWLMOUTH_102</name>
</gene>
<dbReference type="RefSeq" id="YP_009841769.1">
    <property type="nucleotide sequence ID" value="NC_048734.1"/>
</dbReference>
<dbReference type="Proteomes" id="UP000278789">
    <property type="component" value="Segment"/>
</dbReference>
<evidence type="ECO:0000313" key="1">
    <source>
        <dbReference type="EMBL" id="AYN58051.1"/>
    </source>
</evidence>